<dbReference type="Gene3D" id="1.25.40.10">
    <property type="entry name" value="Tetratricopeptide repeat domain"/>
    <property type="match status" value="1"/>
</dbReference>
<gene>
    <name evidence="2" type="ORF">AT03_01065</name>
</gene>
<dbReference type="Pfam" id="PF05944">
    <property type="entry name" value="Phage_term_smal"/>
    <property type="match status" value="1"/>
</dbReference>
<sequence>MASPAQRHLMRVSAAVAAHRDDLPMRHANAYERQLHKMSSDRAKLKQIHSVESKAMHKLAMLPEYAPWVAGVLEAQSGKQDDVLMTVMQWRLDVGDIAGALAIARYAIPHKLTVPNNARPVGYLFAEDVALCAMRANQFGEPVSIEFLLETLELTAAEDMPDQVRAKLHKVIGYTLRDNEQLEPALNHLLRAMQLDKNAHVKKDIERLESALKPKPPKAPAKAKATTEKRKAPAKSAPRPRGRPRKQG</sequence>
<organism evidence="2 3">
    <name type="scientific">Hafnia alvei FB1</name>
    <dbReference type="NCBI Taxonomy" id="1453496"/>
    <lineage>
        <taxon>Bacteria</taxon>
        <taxon>Pseudomonadati</taxon>
        <taxon>Pseudomonadota</taxon>
        <taxon>Gammaproteobacteria</taxon>
        <taxon>Enterobacterales</taxon>
        <taxon>Hafniaceae</taxon>
        <taxon>Hafnia</taxon>
    </lineage>
</organism>
<dbReference type="GO" id="GO:0003677">
    <property type="term" value="F:DNA binding"/>
    <property type="evidence" value="ECO:0007669"/>
    <property type="project" value="InterPro"/>
</dbReference>
<dbReference type="OrthoDB" id="8562788at2"/>
<evidence type="ECO:0000256" key="1">
    <source>
        <dbReference type="SAM" id="MobiDB-lite"/>
    </source>
</evidence>
<dbReference type="GO" id="GO:0004519">
    <property type="term" value="F:endonuclease activity"/>
    <property type="evidence" value="ECO:0007669"/>
    <property type="project" value="InterPro"/>
</dbReference>
<reference evidence="2 3" key="1">
    <citation type="journal article" date="2014" name="Gut Pathog.">
        <title>Gene clusters of Hafnia alvei strain FB1 important in survival and pathogenesis: a draft genome perspective.</title>
        <authorList>
            <person name="Tan J.Y."/>
            <person name="Yin W.F."/>
            <person name="Chan K.G."/>
        </authorList>
    </citation>
    <scope>NUCLEOTIDE SEQUENCE [LARGE SCALE GENOMIC DNA]</scope>
    <source>
        <strain evidence="2 3">FB1</strain>
    </source>
</reference>
<dbReference type="HOGENOM" id="CLU_076316_1_0_6"/>
<feature type="compositionally biased region" description="Basic residues" evidence="1">
    <location>
        <begin position="238"/>
        <end position="248"/>
    </location>
</feature>
<dbReference type="Proteomes" id="UP000029986">
    <property type="component" value="Chromosome"/>
</dbReference>
<protein>
    <submittedName>
        <fullName evidence="2">Terminase</fullName>
    </submittedName>
</protein>
<dbReference type="KEGG" id="hav:AT03_01065"/>
<keyword evidence="3" id="KW-1185">Reference proteome</keyword>
<dbReference type="EMBL" id="CP009706">
    <property type="protein sequence ID" value="AIU71129.1"/>
    <property type="molecule type" value="Genomic_DNA"/>
</dbReference>
<dbReference type="InterPro" id="IPR010270">
    <property type="entry name" value="Phage_P2_GpM"/>
</dbReference>
<dbReference type="InterPro" id="IPR011990">
    <property type="entry name" value="TPR-like_helical_dom_sf"/>
</dbReference>
<accession>A0A097QXC3</accession>
<dbReference type="eggNOG" id="ENOG5030DH1">
    <property type="taxonomic scope" value="Bacteria"/>
</dbReference>
<dbReference type="AlphaFoldDB" id="A0A097QXC3"/>
<proteinExistence type="predicted"/>
<evidence type="ECO:0000313" key="3">
    <source>
        <dbReference type="Proteomes" id="UP000029986"/>
    </source>
</evidence>
<name>A0A097QXC3_HAFAL</name>
<feature type="region of interest" description="Disordered" evidence="1">
    <location>
        <begin position="206"/>
        <end position="248"/>
    </location>
</feature>
<evidence type="ECO:0000313" key="2">
    <source>
        <dbReference type="EMBL" id="AIU71129.1"/>
    </source>
</evidence>
<dbReference type="RefSeq" id="WP_025802850.1">
    <property type="nucleotide sequence ID" value="NZ_CP009706.1"/>
</dbReference>
<dbReference type="PATRIC" id="fig|1453496.5.peg.218"/>